<dbReference type="OrthoDB" id="9768177at2"/>
<dbReference type="Gene3D" id="2.40.170.20">
    <property type="entry name" value="TonB-dependent receptor, beta-barrel domain"/>
    <property type="match status" value="1"/>
</dbReference>
<keyword evidence="12" id="KW-1185">Reference proteome</keyword>
<dbReference type="AlphaFoldDB" id="A0A4S3LYY9"/>
<dbReference type="InterPro" id="IPR012910">
    <property type="entry name" value="Plug_dom"/>
</dbReference>
<protein>
    <submittedName>
        <fullName evidence="11">TonB-dependent receptor</fullName>
    </submittedName>
</protein>
<evidence type="ECO:0000256" key="9">
    <source>
        <dbReference type="SAM" id="SignalP"/>
    </source>
</evidence>
<dbReference type="PROSITE" id="PS52016">
    <property type="entry name" value="TONB_DEPENDENT_REC_3"/>
    <property type="match status" value="1"/>
</dbReference>
<organism evidence="11 12">
    <name type="scientific">Robertkochia marina</name>
    <dbReference type="NCBI Taxonomy" id="1227945"/>
    <lineage>
        <taxon>Bacteria</taxon>
        <taxon>Pseudomonadati</taxon>
        <taxon>Bacteroidota</taxon>
        <taxon>Flavobacteriia</taxon>
        <taxon>Flavobacteriales</taxon>
        <taxon>Flavobacteriaceae</taxon>
        <taxon>Robertkochia</taxon>
    </lineage>
</organism>
<keyword evidence="3 8" id="KW-1134">Transmembrane beta strand</keyword>
<dbReference type="InterPro" id="IPR008969">
    <property type="entry name" value="CarboxyPept-like_regulatory"/>
</dbReference>
<dbReference type="InterPro" id="IPR039426">
    <property type="entry name" value="TonB-dep_rcpt-like"/>
</dbReference>
<comment type="caution">
    <text evidence="11">The sequence shown here is derived from an EMBL/GenBank/DDBJ whole genome shotgun (WGS) entry which is preliminary data.</text>
</comment>
<dbReference type="EMBL" id="SSMC01000003">
    <property type="protein sequence ID" value="THD66812.1"/>
    <property type="molecule type" value="Genomic_DNA"/>
</dbReference>
<dbReference type="NCBIfam" id="TIGR04057">
    <property type="entry name" value="SusC_RagA_signa"/>
    <property type="match status" value="1"/>
</dbReference>
<dbReference type="PANTHER" id="PTHR30069">
    <property type="entry name" value="TONB-DEPENDENT OUTER MEMBRANE RECEPTOR"/>
    <property type="match status" value="1"/>
</dbReference>
<dbReference type="GO" id="GO:0015344">
    <property type="term" value="F:siderophore uptake transmembrane transporter activity"/>
    <property type="evidence" value="ECO:0007669"/>
    <property type="project" value="TreeGrafter"/>
</dbReference>
<dbReference type="InterPro" id="IPR036942">
    <property type="entry name" value="Beta-barrel_TonB_sf"/>
</dbReference>
<gene>
    <name evidence="11" type="ORF">E7Z59_13620</name>
</gene>
<dbReference type="GO" id="GO:0009279">
    <property type="term" value="C:cell outer membrane"/>
    <property type="evidence" value="ECO:0007669"/>
    <property type="project" value="UniProtKB-SubCell"/>
</dbReference>
<dbReference type="GO" id="GO:0044718">
    <property type="term" value="P:siderophore transmembrane transport"/>
    <property type="evidence" value="ECO:0007669"/>
    <property type="project" value="TreeGrafter"/>
</dbReference>
<keyword evidence="11" id="KW-0675">Receptor</keyword>
<dbReference type="SUPFAM" id="SSF49464">
    <property type="entry name" value="Carboxypeptidase regulatory domain-like"/>
    <property type="match status" value="1"/>
</dbReference>
<dbReference type="NCBIfam" id="TIGR04056">
    <property type="entry name" value="OMP_RagA_SusC"/>
    <property type="match status" value="1"/>
</dbReference>
<name>A0A4S3LYY9_9FLAO</name>
<evidence type="ECO:0000256" key="5">
    <source>
        <dbReference type="ARBA" id="ARBA00022729"/>
    </source>
</evidence>
<dbReference type="PANTHER" id="PTHR30069:SF29">
    <property type="entry name" value="HEMOGLOBIN AND HEMOGLOBIN-HAPTOGLOBIN-BINDING PROTEIN 1-RELATED"/>
    <property type="match status" value="1"/>
</dbReference>
<accession>A0A4S3LYY9</accession>
<reference evidence="11 12" key="1">
    <citation type="submission" date="2019-04" db="EMBL/GenBank/DDBJ databases">
        <title>Draft genome sequence of Robertkochia marina CC-AMO-30D.</title>
        <authorList>
            <person name="Hameed A."/>
            <person name="Lin S.-Y."/>
            <person name="Shahina M."/>
            <person name="Lai W.-A."/>
            <person name="Young C.-C."/>
        </authorList>
    </citation>
    <scope>NUCLEOTIDE SEQUENCE [LARGE SCALE GENOMIC DNA]</scope>
    <source>
        <strain evidence="11 12">CC-AMO-30D</strain>
    </source>
</reference>
<keyword evidence="5 9" id="KW-0732">Signal</keyword>
<evidence type="ECO:0000256" key="7">
    <source>
        <dbReference type="ARBA" id="ARBA00023237"/>
    </source>
</evidence>
<proteinExistence type="inferred from homology"/>
<evidence type="ECO:0000313" key="12">
    <source>
        <dbReference type="Proteomes" id="UP000305939"/>
    </source>
</evidence>
<sequence>MMRNKLQLLKSMSSIWLKFSLLCFLMLSATAMYAQERIITGTVTDQSDVPLAGVTVMLENTSIGTSSDFDGNFTLRIPPEILDPVIVFSYVGFETQKTPVGVSSNLEIILEENATALEDVVVVGYGQQKKESLTASVGVISNEEIQTTVNPSVAQQLTGKIAGVQIRQLSGQPGSFANAINIRGFGEPIYVIDGIRRGGSADFQQLNPDDIESISILKDASAAIYGLGAANGVILVTTKKGNKEKASFTYTSLVGTIRPTDVPEMANAAQYTQMWNDTQLFIPGGAGVPYYSPEEIERWKEGGPGYESTNWNDLTIKDNAMTAQHNLTAAGGNDKTNYFLSFGYVTEDGLLKSDDMGYERYTFRSNITTELVKNVTGSLLIGGRWDRNWEPGTNFFNIFKGSRVSLPIEDPYANNNPEFLAPVSSGLNPVAFMERDVTGYNENQNRNLTTTFSLEYKAPFLEGLSFKGVGAYDLVNYQNKSVYPTYLLYNYDEATGEYIPIKQRDGTANINNTNRNGDGLTFQGYINYNNTFFNDHAVEAQFIVEKNSFSDRFSTIKRYYADFYTKDQLRFADAQNQESDGLESQSADLSYIGNLTYGYKGKYLLQVAARYMGSYRYSPDTRWGFYPSASAGWRISEESFIKDNIDWISNLKLRASYGIAGMPEGGPFQYVPGYSLGSGGSYEFVDGELTEGISTPPPPNNNLTWMEATTTNFGLDLGLFRSRLNFTIDVFQRDLEGMPARPSVALPNTYGGALAEENLNSEITQGLDLTLGYRSGLGQDFKYDITANFSYARTKRDYVEGEAFTNSMDRWRNQQGDRWNDIAWGYDYIGQFQNEQELINAPMQNGDRSNVLRELPGDFRYADWNNDGIIDGQDVQPLFFAGRPKMFYGLNLNASYKNFYINVLFQGAAKYTVRFREVYAEMFAFRGNTPAYFYDRWTKEDPYDINSEWVPGKWPASRTIGDVGAMYNESSVWRRDASYLRLKSIELGYDLTLESLERVLGITKIRFYLNGFNLYTWADDFVKPFDPEKIEGAYSAGFTYPLTQTFNFGFNINF</sequence>
<feature type="signal peptide" evidence="9">
    <location>
        <begin position="1"/>
        <end position="34"/>
    </location>
</feature>
<dbReference type="Gene3D" id="2.170.130.10">
    <property type="entry name" value="TonB-dependent receptor, plug domain"/>
    <property type="match status" value="1"/>
</dbReference>
<dbReference type="SUPFAM" id="SSF56935">
    <property type="entry name" value="Porins"/>
    <property type="match status" value="1"/>
</dbReference>
<dbReference type="Proteomes" id="UP000305939">
    <property type="component" value="Unassembled WGS sequence"/>
</dbReference>
<keyword evidence="7 8" id="KW-0998">Cell outer membrane</keyword>
<feature type="domain" description="TonB-dependent receptor plug" evidence="10">
    <location>
        <begin position="130"/>
        <end position="233"/>
    </location>
</feature>
<keyword evidence="2 8" id="KW-0813">Transport</keyword>
<dbReference type="Gene3D" id="2.60.40.1120">
    <property type="entry name" value="Carboxypeptidase-like, regulatory domain"/>
    <property type="match status" value="1"/>
</dbReference>
<evidence type="ECO:0000259" key="10">
    <source>
        <dbReference type="Pfam" id="PF07715"/>
    </source>
</evidence>
<evidence type="ECO:0000256" key="3">
    <source>
        <dbReference type="ARBA" id="ARBA00022452"/>
    </source>
</evidence>
<feature type="chain" id="PRO_5020248023" evidence="9">
    <location>
        <begin position="35"/>
        <end position="1054"/>
    </location>
</feature>
<evidence type="ECO:0000256" key="1">
    <source>
        <dbReference type="ARBA" id="ARBA00004571"/>
    </source>
</evidence>
<dbReference type="InterPro" id="IPR023996">
    <property type="entry name" value="TonB-dep_OMP_SusC/RagA"/>
</dbReference>
<evidence type="ECO:0000256" key="6">
    <source>
        <dbReference type="ARBA" id="ARBA00023136"/>
    </source>
</evidence>
<evidence type="ECO:0000256" key="2">
    <source>
        <dbReference type="ARBA" id="ARBA00022448"/>
    </source>
</evidence>
<dbReference type="Pfam" id="PF07715">
    <property type="entry name" value="Plug"/>
    <property type="match status" value="1"/>
</dbReference>
<keyword evidence="4 8" id="KW-0812">Transmembrane</keyword>
<keyword evidence="6 8" id="KW-0472">Membrane</keyword>
<dbReference type="InterPro" id="IPR023997">
    <property type="entry name" value="TonB-dep_OMP_SusC/RagA_CS"/>
</dbReference>
<dbReference type="Pfam" id="PF13715">
    <property type="entry name" value="CarbopepD_reg_2"/>
    <property type="match status" value="1"/>
</dbReference>
<dbReference type="RefSeq" id="WP_136336881.1">
    <property type="nucleotide sequence ID" value="NZ_QXMP01000023.1"/>
</dbReference>
<evidence type="ECO:0000256" key="4">
    <source>
        <dbReference type="ARBA" id="ARBA00022692"/>
    </source>
</evidence>
<evidence type="ECO:0000256" key="8">
    <source>
        <dbReference type="PROSITE-ProRule" id="PRU01360"/>
    </source>
</evidence>
<comment type="similarity">
    <text evidence="8">Belongs to the TonB-dependent receptor family.</text>
</comment>
<evidence type="ECO:0000313" key="11">
    <source>
        <dbReference type="EMBL" id="THD66812.1"/>
    </source>
</evidence>
<dbReference type="InterPro" id="IPR037066">
    <property type="entry name" value="Plug_dom_sf"/>
</dbReference>
<comment type="subcellular location">
    <subcellularLocation>
        <location evidence="1 8">Cell outer membrane</location>
        <topology evidence="1 8">Multi-pass membrane protein</topology>
    </subcellularLocation>
</comment>